<evidence type="ECO:0000313" key="4">
    <source>
        <dbReference type="Proteomes" id="UP000677913"/>
    </source>
</evidence>
<feature type="compositionally biased region" description="Basic residues" evidence="1">
    <location>
        <begin position="65"/>
        <end position="82"/>
    </location>
</feature>
<evidence type="ECO:0000313" key="3">
    <source>
        <dbReference type="EMBL" id="MBS2965984.1"/>
    </source>
</evidence>
<protein>
    <submittedName>
        <fullName evidence="3">DUF1918 domain-containing protein</fullName>
    </submittedName>
</protein>
<sequence>MRASIGDRLHIHTNHVGVEDQYGRIVEIRGANGAPPYLVEFPDGHTSLVFPGPDAVIEPGNQAHKTARGVRPSRRVHTRAGW</sequence>
<dbReference type="Proteomes" id="UP000677913">
    <property type="component" value="Unassembled WGS sequence"/>
</dbReference>
<organism evidence="3 4">
    <name type="scientific">Actinocrinis puniceicyclus</name>
    <dbReference type="NCBI Taxonomy" id="977794"/>
    <lineage>
        <taxon>Bacteria</taxon>
        <taxon>Bacillati</taxon>
        <taxon>Actinomycetota</taxon>
        <taxon>Actinomycetes</taxon>
        <taxon>Catenulisporales</taxon>
        <taxon>Actinospicaceae</taxon>
        <taxon>Actinocrinis</taxon>
    </lineage>
</organism>
<evidence type="ECO:0000259" key="2">
    <source>
        <dbReference type="Pfam" id="PF08940"/>
    </source>
</evidence>
<proteinExistence type="predicted"/>
<evidence type="ECO:0000256" key="1">
    <source>
        <dbReference type="SAM" id="MobiDB-lite"/>
    </source>
</evidence>
<dbReference type="EMBL" id="JAGSXH010000112">
    <property type="protein sequence ID" value="MBS2965984.1"/>
    <property type="molecule type" value="Genomic_DNA"/>
</dbReference>
<dbReference type="RefSeq" id="WP_211470617.1">
    <property type="nucleotide sequence ID" value="NZ_JAGSXH010000112.1"/>
</dbReference>
<dbReference type="Gene3D" id="2.30.30.440">
    <property type="entry name" value="Domain of unknown function DUF1918"/>
    <property type="match status" value="1"/>
</dbReference>
<dbReference type="InterPro" id="IPR015035">
    <property type="entry name" value="DUF1918"/>
</dbReference>
<dbReference type="Pfam" id="PF08940">
    <property type="entry name" value="DUF1918"/>
    <property type="match status" value="1"/>
</dbReference>
<feature type="region of interest" description="Disordered" evidence="1">
    <location>
        <begin position="58"/>
        <end position="82"/>
    </location>
</feature>
<name>A0A8J7WTQ9_9ACTN</name>
<accession>A0A8J7WTQ9</accession>
<reference evidence="3" key="1">
    <citation type="submission" date="2021-04" db="EMBL/GenBank/DDBJ databases">
        <title>Genome based classification of Actinospica acidithermotolerans sp. nov., an actinobacterium isolated from an Indonesian hot spring.</title>
        <authorList>
            <person name="Kusuma A.B."/>
            <person name="Putra K.E."/>
            <person name="Nafisah S."/>
            <person name="Loh J."/>
            <person name="Nouioui I."/>
            <person name="Goodfellow M."/>
        </authorList>
    </citation>
    <scope>NUCLEOTIDE SEQUENCE</scope>
    <source>
        <strain evidence="3">DSM 45618</strain>
    </source>
</reference>
<gene>
    <name evidence="3" type="ORF">KGA66_23260</name>
</gene>
<dbReference type="AlphaFoldDB" id="A0A8J7WTQ9"/>
<dbReference type="SUPFAM" id="SSF50118">
    <property type="entry name" value="Cell growth inhibitor/plasmid maintenance toxic component"/>
    <property type="match status" value="1"/>
</dbReference>
<keyword evidence="4" id="KW-1185">Reference proteome</keyword>
<feature type="domain" description="DUF1918" evidence="2">
    <location>
        <begin position="1"/>
        <end position="57"/>
    </location>
</feature>
<comment type="caution">
    <text evidence="3">The sequence shown here is derived from an EMBL/GenBank/DDBJ whole genome shotgun (WGS) entry which is preliminary data.</text>
</comment>